<accession>A0ABD3TI17</accession>
<feature type="binding site" evidence="8">
    <location>
        <position position="257"/>
    </location>
    <ligand>
        <name>chloride</name>
        <dbReference type="ChEBI" id="CHEBI:17996"/>
        <label>1</label>
    </ligand>
</feature>
<feature type="binding site" evidence="9">
    <location>
        <position position="409"/>
    </location>
    <ligand>
        <name>Zn(2+)</name>
        <dbReference type="ChEBI" id="CHEBI:29105"/>
        <label>1</label>
        <note>catalytic</note>
    </ligand>
</feature>
<feature type="binding site" evidence="9">
    <location>
        <position position="405"/>
    </location>
    <ligand>
        <name>Zn(2+)</name>
        <dbReference type="ChEBI" id="CHEBI:29105"/>
        <label>1</label>
        <note>catalytic</note>
    </ligand>
</feature>
<keyword evidence="9 13" id="KW-0479">Metal-binding</keyword>
<dbReference type="PANTHER" id="PTHR10514">
    <property type="entry name" value="ANGIOTENSIN-CONVERTING ENZYME"/>
    <property type="match status" value="1"/>
</dbReference>
<dbReference type="GO" id="GO:0006508">
    <property type="term" value="P:proteolysis"/>
    <property type="evidence" value="ECO:0007669"/>
    <property type="project" value="UniProtKB-KW"/>
</dbReference>
<feature type="glycosylation site" description="N-linked (GlcNAc...) asparagine; partial" evidence="6">
    <location>
        <position position="612"/>
    </location>
</feature>
<dbReference type="PRINTS" id="PR00791">
    <property type="entry name" value="PEPDIPTASEA"/>
</dbReference>
<dbReference type="InterPro" id="IPR001548">
    <property type="entry name" value="Peptidase_M2"/>
</dbReference>
<feature type="active site" description="Proton acceptor 1" evidence="5">
    <location>
        <position position="406"/>
    </location>
</feature>
<feature type="binding site" evidence="11">
    <location>
        <position position="409"/>
    </location>
    <ligand>
        <name>Zn(2+)</name>
        <dbReference type="ChEBI" id="CHEBI:29105"/>
        <label>2</label>
        <note>catalytic</note>
    </ligand>
</feature>
<dbReference type="SUPFAM" id="SSF55486">
    <property type="entry name" value="Metalloproteases ('zincins'), catalytic domain"/>
    <property type="match status" value="1"/>
</dbReference>
<evidence type="ECO:0000256" key="2">
    <source>
        <dbReference type="ARBA" id="ARBA00022729"/>
    </source>
</evidence>
<reference evidence="14 15" key="1">
    <citation type="submission" date="2024-11" db="EMBL/GenBank/DDBJ databases">
        <title>Chromosome-level genome assembly of the freshwater bivalve Anodonta woodiana.</title>
        <authorList>
            <person name="Chen X."/>
        </authorList>
    </citation>
    <scope>NUCLEOTIDE SEQUENCE [LARGE SCALE GENOMIC DNA]</scope>
    <source>
        <strain evidence="14">MN2024</strain>
        <tissue evidence="14">Gills</tissue>
    </source>
</reference>
<comment type="cofactor">
    <cofactor evidence="13">
        <name>Zn(2+)</name>
        <dbReference type="ChEBI" id="CHEBI:29105"/>
    </cofactor>
    <text evidence="13">Binds 1 zinc ion per subunit.</text>
</comment>
<feature type="active site" description="Proton donor 1" evidence="5">
    <location>
        <position position="535"/>
    </location>
</feature>
<evidence type="ECO:0000256" key="8">
    <source>
        <dbReference type="PIRSR" id="PIRSR601548-2"/>
    </source>
</evidence>
<feature type="active site" description="Proton donor 2" evidence="7">
    <location>
        <position position="535"/>
    </location>
</feature>
<name>A0ABD3TI17_SINWO</name>
<dbReference type="PROSITE" id="PS52011">
    <property type="entry name" value="PEPTIDASE_M2"/>
    <property type="match status" value="1"/>
</dbReference>
<dbReference type="CDD" id="cd06461">
    <property type="entry name" value="M2_ACE"/>
    <property type="match status" value="1"/>
</dbReference>
<dbReference type="EMBL" id="JBJQND010000018">
    <property type="protein sequence ID" value="KAL3836684.1"/>
    <property type="molecule type" value="Genomic_DNA"/>
</dbReference>
<keyword evidence="13" id="KW-0645">Protease</keyword>
<gene>
    <name evidence="14" type="ORF">ACJMK2_022106</name>
</gene>
<evidence type="ECO:0000256" key="11">
    <source>
        <dbReference type="PIRSR" id="PIRSR601548-8"/>
    </source>
</evidence>
<evidence type="ECO:0000256" key="10">
    <source>
        <dbReference type="PIRSR" id="PIRSR601548-4"/>
    </source>
</evidence>
<evidence type="ECO:0000313" key="15">
    <source>
        <dbReference type="Proteomes" id="UP001634394"/>
    </source>
</evidence>
<feature type="active site" description="Proton acceptor 2" evidence="7">
    <location>
        <position position="406"/>
    </location>
</feature>
<feature type="binding site" evidence="11">
    <location>
        <position position="433"/>
    </location>
    <ligand>
        <name>Zn(2+)</name>
        <dbReference type="ChEBI" id="CHEBI:29105"/>
        <label>2</label>
        <note>catalytic</note>
    </ligand>
</feature>
<keyword evidence="4 6" id="KW-0325">Glycoprotein</keyword>
<evidence type="ECO:0000256" key="1">
    <source>
        <dbReference type="ARBA" id="ARBA00008139"/>
    </source>
</evidence>
<comment type="similarity">
    <text evidence="1 12 13">Belongs to the peptidase M2 family.</text>
</comment>
<organism evidence="14 15">
    <name type="scientific">Sinanodonta woodiana</name>
    <name type="common">Chinese pond mussel</name>
    <name type="synonym">Anodonta woodiana</name>
    <dbReference type="NCBI Taxonomy" id="1069815"/>
    <lineage>
        <taxon>Eukaryota</taxon>
        <taxon>Metazoa</taxon>
        <taxon>Spiralia</taxon>
        <taxon>Lophotrochozoa</taxon>
        <taxon>Mollusca</taxon>
        <taxon>Bivalvia</taxon>
        <taxon>Autobranchia</taxon>
        <taxon>Heteroconchia</taxon>
        <taxon>Palaeoheterodonta</taxon>
        <taxon>Unionida</taxon>
        <taxon>Unionoidea</taxon>
        <taxon>Unionidae</taxon>
        <taxon>Unioninae</taxon>
        <taxon>Sinanodonta</taxon>
    </lineage>
</organism>
<keyword evidence="13" id="KW-0121">Carboxypeptidase</keyword>
<proteinExistence type="inferred from homology"/>
<evidence type="ECO:0000256" key="9">
    <source>
        <dbReference type="PIRSR" id="PIRSR601548-3"/>
    </source>
</evidence>
<feature type="binding site" evidence="11">
    <location>
        <position position="405"/>
    </location>
    <ligand>
        <name>Zn(2+)</name>
        <dbReference type="ChEBI" id="CHEBI:29105"/>
        <label>2</label>
        <note>catalytic</note>
    </ligand>
</feature>
<evidence type="ECO:0000256" key="12">
    <source>
        <dbReference type="PROSITE-ProRule" id="PRU01355"/>
    </source>
</evidence>
<sequence>MYLTKYITFQVVSSYQAWMSATVRCLNRLCYNFSCHLYSGILSAEMFMRSYWILRTLLLVGTTWSQTLVSEEAAAIAYLEEYDKLTADIHYQYTEAGWIYETNITDETLANMTDWSLKLSDFNYREAKNASRFDMSKINNQNITRLLGKVMDIGTAAFPDTVKLRKISDLEGEMAGIYSTAKGCINATTCLPLEPDLVNIIANSRHYEELAAAWKGWRDASGKKMKHLYPEYVNLLNEAIKFEGKFEDMGDYYRSDYESPTFESDVRALFQELAPLYENLHAYVRRKLRQHYGADKFPTTGHIPAHILGNMWAQDWTNVYDILAPYPNKGSNYTITRMYKVAEDFFTSIGLNKMPPLFWENSMLVKPVDRDVFCHASAWDFGNKRDFRIKQCTSLTDEQLLTVHHEMGHIIYYLAYQDLPYLYRDGANPGFHEGMADIVTLSFQTPEHLKKIGFLDDVPAQNEGDINFLLRMALSKVAFLPFGYLIDQWRWSVFRGDTLPDSYNEKWWDLRCDFQGIFPPVKRTNADFDPGAKFHVPGGVPYISYFVSFVAQFQWHKALCKVANISGPLHRCDIYNNTMAGTRLNDMLKMGSARPWGEAMLKITNGTDGQTNKLSAAPLLEYFSPLLKWLQHNNRKYNETLGWDKKKCPNVPSANGLSGNSRIQNIGFLITAIFALFITDISKVRNC</sequence>
<evidence type="ECO:0000256" key="13">
    <source>
        <dbReference type="RuleBase" id="RU361144"/>
    </source>
</evidence>
<feature type="glycosylation site" description="N-linked (GlcNAc...) (complex) asparagine" evidence="6">
    <location>
        <position position="140"/>
    </location>
</feature>
<feature type="glycosylation site" description="N-linked (GlcNAc...) asparagine" evidence="6">
    <location>
        <position position="103"/>
    </location>
</feature>
<dbReference type="GO" id="GO:0008237">
    <property type="term" value="F:metallopeptidase activity"/>
    <property type="evidence" value="ECO:0007669"/>
    <property type="project" value="UniProtKB-KW"/>
</dbReference>
<feature type="disulfide bond" evidence="10 12">
    <location>
        <begin position="374"/>
        <end position="392"/>
    </location>
</feature>
<dbReference type="Proteomes" id="UP001634394">
    <property type="component" value="Unassembled WGS sequence"/>
</dbReference>
<keyword evidence="2" id="KW-0732">Signal</keyword>
<dbReference type="Pfam" id="PF01401">
    <property type="entry name" value="Peptidase_M2"/>
    <property type="match status" value="1"/>
</dbReference>
<evidence type="ECO:0000256" key="7">
    <source>
        <dbReference type="PIRSR" id="PIRSR601548-11"/>
    </source>
</evidence>
<dbReference type="PANTHER" id="PTHR10514:SF27">
    <property type="entry name" value="ANGIOTENSIN-CONVERTING ENZYME"/>
    <property type="match status" value="1"/>
</dbReference>
<keyword evidence="15" id="KW-1185">Reference proteome</keyword>
<keyword evidence="3 10" id="KW-1015">Disulfide bond</keyword>
<keyword evidence="13" id="KW-0378">Hydrolase</keyword>
<evidence type="ECO:0000256" key="4">
    <source>
        <dbReference type="ARBA" id="ARBA00023180"/>
    </source>
</evidence>
<evidence type="ECO:0000256" key="3">
    <source>
        <dbReference type="ARBA" id="ARBA00023157"/>
    </source>
</evidence>
<protein>
    <recommendedName>
        <fullName evidence="13">Angiotensin-converting enzyme</fullName>
        <ecNumber evidence="13">3.4.-.-</ecNumber>
    </recommendedName>
</protein>
<dbReference type="GO" id="GO:0046872">
    <property type="term" value="F:metal ion binding"/>
    <property type="evidence" value="ECO:0007669"/>
    <property type="project" value="UniProtKB-KW"/>
</dbReference>
<comment type="caution">
    <text evidence="12">Lacks conserved residue(s) required for the propagation of feature annotation.</text>
</comment>
<feature type="disulfide bond" evidence="10">
    <location>
        <begin position="560"/>
        <end position="572"/>
    </location>
</feature>
<evidence type="ECO:0000256" key="6">
    <source>
        <dbReference type="PIRSR" id="PIRSR601548-10"/>
    </source>
</evidence>
<comment type="caution">
    <text evidence="14">The sequence shown here is derived from an EMBL/GenBank/DDBJ whole genome shotgun (WGS) entry which is preliminary data.</text>
</comment>
<keyword evidence="9 13" id="KW-0862">Zinc</keyword>
<feature type="binding site" evidence="9">
    <location>
        <position position="433"/>
    </location>
    <ligand>
        <name>Zn(2+)</name>
        <dbReference type="ChEBI" id="CHEBI:29105"/>
        <label>1</label>
        <note>catalytic</note>
    </ligand>
</feature>
<keyword evidence="13" id="KW-0482">Metalloprotease</keyword>
<feature type="disulfide bond" evidence="10">
    <location>
        <begin position="184"/>
        <end position="190"/>
    </location>
</feature>
<dbReference type="AlphaFoldDB" id="A0ABD3TI17"/>
<dbReference type="GO" id="GO:0004180">
    <property type="term" value="F:carboxypeptidase activity"/>
    <property type="evidence" value="ECO:0007669"/>
    <property type="project" value="UniProtKB-KW"/>
</dbReference>
<dbReference type="EC" id="3.4.-.-" evidence="13"/>
<evidence type="ECO:0000313" key="14">
    <source>
        <dbReference type="EMBL" id="KAL3836684.1"/>
    </source>
</evidence>
<dbReference type="Gene3D" id="1.10.1370.30">
    <property type="match status" value="1"/>
</dbReference>
<evidence type="ECO:0000256" key="5">
    <source>
        <dbReference type="PIRSR" id="PIRSR601548-1"/>
    </source>
</evidence>